<feature type="transmembrane region" description="Helical" evidence="10">
    <location>
        <begin position="331"/>
        <end position="350"/>
    </location>
</feature>
<evidence type="ECO:0000256" key="6">
    <source>
        <dbReference type="ARBA" id="ARBA00023040"/>
    </source>
</evidence>
<dbReference type="GO" id="GO:0005886">
    <property type="term" value="C:plasma membrane"/>
    <property type="evidence" value="ECO:0007669"/>
    <property type="project" value="UniProtKB-SubCell"/>
</dbReference>
<feature type="transmembrane region" description="Helical" evidence="10">
    <location>
        <begin position="204"/>
        <end position="226"/>
    </location>
</feature>
<keyword evidence="9" id="KW-0807">Transducer</keyword>
<dbReference type="OMA" id="HEIMNAW"/>
<evidence type="ECO:0000256" key="3">
    <source>
        <dbReference type="ARBA" id="ARBA00022475"/>
    </source>
</evidence>
<dbReference type="EnsemblMetazoa" id="G31783.5">
    <property type="protein sequence ID" value="G31783.5:cds"/>
    <property type="gene ID" value="G31783"/>
</dbReference>
<feature type="transmembrane region" description="Helical" evidence="10">
    <location>
        <begin position="417"/>
        <end position="435"/>
    </location>
</feature>
<dbReference type="EnsemblMetazoa" id="G31783.1">
    <property type="protein sequence ID" value="G31783.1:cds"/>
    <property type="gene ID" value="G31783"/>
</dbReference>
<evidence type="ECO:0000256" key="8">
    <source>
        <dbReference type="ARBA" id="ARBA00023170"/>
    </source>
</evidence>
<dbReference type="PRINTS" id="PR00249">
    <property type="entry name" value="GPCRSECRETIN"/>
</dbReference>
<protein>
    <submittedName>
        <fullName evidence="13">Uncharacterized protein</fullName>
    </submittedName>
</protein>
<dbReference type="OrthoDB" id="6138779at2759"/>
<accession>A0A8W8M8H1</accession>
<feature type="domain" description="G-protein coupled receptors family 2 profile 1" evidence="11">
    <location>
        <begin position="98"/>
        <end position="185"/>
    </location>
</feature>
<feature type="domain" description="G-protein coupled receptors family 2 profile 2" evidence="12">
    <location>
        <begin position="199"/>
        <end position="466"/>
    </location>
</feature>
<dbReference type="PANTHER" id="PTHR45620">
    <property type="entry name" value="PDF RECEPTOR-LIKE PROTEIN-RELATED"/>
    <property type="match status" value="1"/>
</dbReference>
<dbReference type="AlphaFoldDB" id="A0A8W8M8H1"/>
<dbReference type="Pfam" id="PF02793">
    <property type="entry name" value="HRM"/>
    <property type="match status" value="1"/>
</dbReference>
<evidence type="ECO:0000313" key="13">
    <source>
        <dbReference type="EnsemblMetazoa" id="G31783.3:cds"/>
    </source>
</evidence>
<reference evidence="13" key="1">
    <citation type="submission" date="2022-08" db="UniProtKB">
        <authorList>
            <consortium name="EnsemblMetazoa"/>
        </authorList>
    </citation>
    <scope>IDENTIFICATION</scope>
    <source>
        <strain evidence="13">05x7-T-G4-1.051#20</strain>
    </source>
</reference>
<sequence>MLHLSMCLTHLELYNVVTSLFCYRLLVPHLSEQSKVYWETEIRKNRTLKATDENQLFAAGFSFVPDVNNRTSVDIACSGLTENDCERWVKCSKMATKCCEDYISSNASFEEPVANCPSIWDGMSCINSIPNGTVVSLDCPSYYIPSFQPANFTKTCLPSGVWENSHLDIDGSHVLYNYSSCMAANKQKRVEGTEEFRIQTMVTLVTNVISLAFLLPSFFIMTVALSSVFRYSGPLEAGYKRMFRTRLHFLSSLILVSIVTLSWDWVVGREHVYNLNREESLINRNSPICKVLISLQKYLRSATYFWMFLEGLNILIPQLHSSQIDSKVRMVWFYFIGWGIPLVTISIYVILRSTIEKYDFKCWIYNFLEIEWIVVVPNYLTVLCNVVFLIVVMVEVIRKSRAMKKASTYIPTSLRTLFFLIPLFGVNFIVPWISYAADNLLIPFIVNQVVEGLQGVFVCILWVLCKHEVQQNVKLAIRRKFPLLFERFHARKFSTTSSTHLTQAIHPMSVTPIVLDNAKVSGHLRTVLEVPEMERLSPDPEVNQISTDPA</sequence>
<dbReference type="SUPFAM" id="SSF111418">
    <property type="entry name" value="Hormone receptor domain"/>
    <property type="match status" value="1"/>
</dbReference>
<name>A0A8W8M8H1_MAGGI</name>
<keyword evidence="14" id="KW-1185">Reference proteome</keyword>
<dbReference type="InterPro" id="IPR001879">
    <property type="entry name" value="GPCR_2_extracellular_dom"/>
</dbReference>
<dbReference type="EnsemblMetazoa" id="G31783.3">
    <property type="protein sequence ID" value="G31783.3:cds"/>
    <property type="gene ID" value="G31783"/>
</dbReference>
<keyword evidence="6" id="KW-0297">G-protein coupled receptor</keyword>
<evidence type="ECO:0000256" key="4">
    <source>
        <dbReference type="ARBA" id="ARBA00022692"/>
    </source>
</evidence>
<keyword evidence="7 10" id="KW-0472">Membrane</keyword>
<dbReference type="Gene3D" id="4.10.1240.10">
    <property type="entry name" value="GPCR, family 2, extracellular hormone receptor domain"/>
    <property type="match status" value="1"/>
</dbReference>
<feature type="transmembrane region" description="Helical" evidence="10">
    <location>
        <begin position="370"/>
        <end position="397"/>
    </location>
</feature>
<evidence type="ECO:0000259" key="12">
    <source>
        <dbReference type="PROSITE" id="PS50261"/>
    </source>
</evidence>
<evidence type="ECO:0000256" key="9">
    <source>
        <dbReference type="ARBA" id="ARBA00023224"/>
    </source>
</evidence>
<comment type="similarity">
    <text evidence="2">Belongs to the G-protein coupled receptor 2 family.</text>
</comment>
<dbReference type="PANTHER" id="PTHR45620:SF42">
    <property type="entry name" value="G-PROTEIN COUPLED RECEPTOR SEB-2"/>
    <property type="match status" value="1"/>
</dbReference>
<evidence type="ECO:0000256" key="1">
    <source>
        <dbReference type="ARBA" id="ARBA00004651"/>
    </source>
</evidence>
<evidence type="ECO:0000256" key="10">
    <source>
        <dbReference type="SAM" id="Phobius"/>
    </source>
</evidence>
<feature type="transmembrane region" description="Helical" evidence="10">
    <location>
        <begin position="441"/>
        <end position="464"/>
    </location>
</feature>
<evidence type="ECO:0000256" key="2">
    <source>
        <dbReference type="ARBA" id="ARBA00005314"/>
    </source>
</evidence>
<proteinExistence type="inferred from homology"/>
<dbReference type="Gene3D" id="1.20.1070.10">
    <property type="entry name" value="Rhodopsin 7-helix transmembrane proteins"/>
    <property type="match status" value="1"/>
</dbReference>
<keyword evidence="3" id="KW-1003">Cell membrane</keyword>
<dbReference type="Pfam" id="PF00002">
    <property type="entry name" value="7tm_2"/>
    <property type="match status" value="1"/>
</dbReference>
<dbReference type="PROSITE" id="PS50261">
    <property type="entry name" value="G_PROTEIN_RECEP_F2_4"/>
    <property type="match status" value="1"/>
</dbReference>
<dbReference type="Proteomes" id="UP000005408">
    <property type="component" value="Unassembled WGS sequence"/>
</dbReference>
<feature type="transmembrane region" description="Helical" evidence="10">
    <location>
        <begin position="247"/>
        <end position="266"/>
    </location>
</feature>
<dbReference type="InterPro" id="IPR050332">
    <property type="entry name" value="GPCR_2"/>
</dbReference>
<organism evidence="13 14">
    <name type="scientific">Magallana gigas</name>
    <name type="common">Pacific oyster</name>
    <name type="synonym">Crassostrea gigas</name>
    <dbReference type="NCBI Taxonomy" id="29159"/>
    <lineage>
        <taxon>Eukaryota</taxon>
        <taxon>Metazoa</taxon>
        <taxon>Spiralia</taxon>
        <taxon>Lophotrochozoa</taxon>
        <taxon>Mollusca</taxon>
        <taxon>Bivalvia</taxon>
        <taxon>Autobranchia</taxon>
        <taxon>Pteriomorphia</taxon>
        <taxon>Ostreida</taxon>
        <taxon>Ostreoidea</taxon>
        <taxon>Ostreidae</taxon>
        <taxon>Magallana</taxon>
    </lineage>
</organism>
<dbReference type="GO" id="GO:0007188">
    <property type="term" value="P:adenylate cyclase-modulating G protein-coupled receptor signaling pathway"/>
    <property type="evidence" value="ECO:0007669"/>
    <property type="project" value="TreeGrafter"/>
</dbReference>
<dbReference type="GO" id="GO:0008528">
    <property type="term" value="F:G protein-coupled peptide receptor activity"/>
    <property type="evidence" value="ECO:0007669"/>
    <property type="project" value="TreeGrafter"/>
</dbReference>
<evidence type="ECO:0000313" key="14">
    <source>
        <dbReference type="Proteomes" id="UP000005408"/>
    </source>
</evidence>
<evidence type="ECO:0000256" key="5">
    <source>
        <dbReference type="ARBA" id="ARBA00022989"/>
    </source>
</evidence>
<dbReference type="InterPro" id="IPR036445">
    <property type="entry name" value="GPCR_2_extracell_dom_sf"/>
</dbReference>
<dbReference type="GO" id="GO:0007166">
    <property type="term" value="P:cell surface receptor signaling pathway"/>
    <property type="evidence" value="ECO:0007669"/>
    <property type="project" value="InterPro"/>
</dbReference>
<dbReference type="InterPro" id="IPR017981">
    <property type="entry name" value="GPCR_2-like_7TM"/>
</dbReference>
<keyword evidence="4 10" id="KW-0812">Transmembrane</keyword>
<dbReference type="EnsemblMetazoa" id="G31783.2">
    <property type="protein sequence ID" value="G31783.2:cds"/>
    <property type="gene ID" value="G31783"/>
</dbReference>
<dbReference type="InterPro" id="IPR000832">
    <property type="entry name" value="GPCR_2_secretin-like"/>
</dbReference>
<dbReference type="PROSITE" id="PS50227">
    <property type="entry name" value="G_PROTEIN_RECEP_F2_3"/>
    <property type="match status" value="1"/>
</dbReference>
<evidence type="ECO:0000256" key="7">
    <source>
        <dbReference type="ARBA" id="ARBA00023136"/>
    </source>
</evidence>
<keyword evidence="5 10" id="KW-1133">Transmembrane helix</keyword>
<comment type="subcellular location">
    <subcellularLocation>
        <location evidence="1">Cell membrane</location>
        <topology evidence="1">Multi-pass membrane protein</topology>
    </subcellularLocation>
</comment>
<keyword evidence="8" id="KW-0675">Receptor</keyword>
<evidence type="ECO:0000259" key="11">
    <source>
        <dbReference type="PROSITE" id="PS50227"/>
    </source>
</evidence>
<dbReference type="EnsemblMetazoa" id="G31783.4">
    <property type="protein sequence ID" value="G31783.4:cds"/>
    <property type="gene ID" value="G31783"/>
</dbReference>